<dbReference type="GO" id="GO:0008381">
    <property type="term" value="F:mechanosensitive monoatomic ion channel activity"/>
    <property type="evidence" value="ECO:0007669"/>
    <property type="project" value="UniProtKB-ARBA"/>
</dbReference>
<comment type="subcellular location">
    <subcellularLocation>
        <location evidence="1">Cell membrane</location>
        <topology evidence="1">Multi-pass membrane protein</topology>
    </subcellularLocation>
</comment>
<keyword evidence="7" id="KW-0175">Coiled coil</keyword>
<dbReference type="Gene3D" id="3.30.70.100">
    <property type="match status" value="1"/>
</dbReference>
<feature type="signal peptide" evidence="10">
    <location>
        <begin position="1"/>
        <end position="22"/>
    </location>
</feature>
<accession>A0A517PVP0</accession>
<dbReference type="SUPFAM" id="SSF82861">
    <property type="entry name" value="Mechanosensitive channel protein MscS (YggB), transmembrane region"/>
    <property type="match status" value="1"/>
</dbReference>
<evidence type="ECO:0000256" key="8">
    <source>
        <dbReference type="SAM" id="MobiDB-lite"/>
    </source>
</evidence>
<feature type="chain" id="PRO_5022158141" evidence="10">
    <location>
        <begin position="23"/>
        <end position="1283"/>
    </location>
</feature>
<feature type="transmembrane region" description="Helical" evidence="9">
    <location>
        <begin position="755"/>
        <end position="772"/>
    </location>
</feature>
<dbReference type="InterPro" id="IPR052702">
    <property type="entry name" value="MscS-like_channel"/>
</dbReference>
<keyword evidence="4 9" id="KW-0812">Transmembrane</keyword>
<gene>
    <name evidence="16" type="primary">mscK_2</name>
    <name evidence="16" type="ORF">HG66A1_52540</name>
</gene>
<evidence type="ECO:0000256" key="1">
    <source>
        <dbReference type="ARBA" id="ARBA00004651"/>
    </source>
</evidence>
<keyword evidence="3" id="KW-1003">Cell membrane</keyword>
<organism evidence="16 17">
    <name type="scientific">Gimesia chilikensis</name>
    <dbReference type="NCBI Taxonomy" id="2605989"/>
    <lineage>
        <taxon>Bacteria</taxon>
        <taxon>Pseudomonadati</taxon>
        <taxon>Planctomycetota</taxon>
        <taxon>Planctomycetia</taxon>
        <taxon>Planctomycetales</taxon>
        <taxon>Planctomycetaceae</taxon>
        <taxon>Gimesia</taxon>
    </lineage>
</organism>
<feature type="compositionally biased region" description="Polar residues" evidence="8">
    <location>
        <begin position="62"/>
        <end position="71"/>
    </location>
</feature>
<keyword evidence="5 9" id="KW-1133">Transmembrane helix</keyword>
<dbReference type="GO" id="GO:0005886">
    <property type="term" value="C:plasma membrane"/>
    <property type="evidence" value="ECO:0007669"/>
    <property type="project" value="UniProtKB-SubCell"/>
</dbReference>
<dbReference type="SUPFAM" id="SSF82689">
    <property type="entry name" value="Mechanosensitive channel protein MscS (YggB), C-terminal domain"/>
    <property type="match status" value="1"/>
</dbReference>
<feature type="transmembrane region" description="Helical" evidence="9">
    <location>
        <begin position="629"/>
        <end position="645"/>
    </location>
</feature>
<feature type="coiled-coil region" evidence="7">
    <location>
        <begin position="242"/>
        <end position="276"/>
    </location>
</feature>
<dbReference type="Pfam" id="PF12794">
    <property type="entry name" value="MscS_TM"/>
    <property type="match status" value="1"/>
</dbReference>
<feature type="domain" description="Mechanosensitive ion channel inner membrane" evidence="12">
    <location>
        <begin position="631"/>
        <end position="963"/>
    </location>
</feature>
<dbReference type="Pfam" id="PF21088">
    <property type="entry name" value="MS_channel_1st"/>
    <property type="match status" value="1"/>
</dbReference>
<feature type="transmembrane region" description="Helical" evidence="9">
    <location>
        <begin position="703"/>
        <end position="724"/>
    </location>
</feature>
<feature type="transmembrane region" description="Helical" evidence="9">
    <location>
        <begin position="784"/>
        <end position="802"/>
    </location>
</feature>
<reference evidence="16 17" key="1">
    <citation type="submission" date="2019-02" db="EMBL/GenBank/DDBJ databases">
        <title>Deep-cultivation of Planctomycetes and their phenomic and genomic characterization uncovers novel biology.</title>
        <authorList>
            <person name="Wiegand S."/>
            <person name="Jogler M."/>
            <person name="Boedeker C."/>
            <person name="Pinto D."/>
            <person name="Vollmers J."/>
            <person name="Rivas-Marin E."/>
            <person name="Kohn T."/>
            <person name="Peeters S.H."/>
            <person name="Heuer A."/>
            <person name="Rast P."/>
            <person name="Oberbeckmann S."/>
            <person name="Bunk B."/>
            <person name="Jeske O."/>
            <person name="Meyerdierks A."/>
            <person name="Storesund J.E."/>
            <person name="Kallscheuer N."/>
            <person name="Luecker S."/>
            <person name="Lage O.M."/>
            <person name="Pohl T."/>
            <person name="Merkel B.J."/>
            <person name="Hornburger P."/>
            <person name="Mueller R.-W."/>
            <person name="Bruemmer F."/>
            <person name="Labrenz M."/>
            <person name="Spormann A.M."/>
            <person name="Op den Camp H."/>
            <person name="Overmann J."/>
            <person name="Amann R."/>
            <person name="Jetten M.S.M."/>
            <person name="Mascher T."/>
            <person name="Medema M.H."/>
            <person name="Devos D.P."/>
            <person name="Kaster A.-K."/>
            <person name="Ovreas L."/>
            <person name="Rohde M."/>
            <person name="Galperin M.Y."/>
            <person name="Jogler C."/>
        </authorList>
    </citation>
    <scope>NUCLEOTIDE SEQUENCE [LARGE SCALE GENOMIC DNA]</scope>
    <source>
        <strain evidence="16 17">HG66A1</strain>
    </source>
</reference>
<dbReference type="PANTHER" id="PTHR30347">
    <property type="entry name" value="POTASSIUM CHANNEL RELATED"/>
    <property type="match status" value="1"/>
</dbReference>
<feature type="region of interest" description="Disordered" evidence="8">
    <location>
        <begin position="26"/>
        <end position="149"/>
    </location>
</feature>
<feature type="transmembrane region" description="Helical" evidence="9">
    <location>
        <begin position="988"/>
        <end position="1009"/>
    </location>
</feature>
<evidence type="ECO:0000256" key="6">
    <source>
        <dbReference type="ARBA" id="ARBA00023136"/>
    </source>
</evidence>
<dbReference type="PANTHER" id="PTHR30347:SF1">
    <property type="entry name" value="MECHANOSENSITIVE CHANNEL MSCK"/>
    <property type="match status" value="1"/>
</dbReference>
<dbReference type="InterPro" id="IPR024393">
    <property type="entry name" value="MscS_porin"/>
</dbReference>
<feature type="compositionally biased region" description="Basic and acidic residues" evidence="8">
    <location>
        <begin position="46"/>
        <end position="60"/>
    </location>
</feature>
<proteinExistence type="inferred from homology"/>
<feature type="compositionally biased region" description="Polar residues" evidence="8">
    <location>
        <begin position="29"/>
        <end position="45"/>
    </location>
</feature>
<dbReference type="OrthoDB" id="9809206at2"/>
<dbReference type="Proteomes" id="UP000320421">
    <property type="component" value="Chromosome"/>
</dbReference>
<dbReference type="InterPro" id="IPR049142">
    <property type="entry name" value="MS_channel_1st"/>
</dbReference>
<keyword evidence="17" id="KW-1185">Reference proteome</keyword>
<feature type="transmembrane region" description="Helical" evidence="9">
    <location>
        <begin position="828"/>
        <end position="849"/>
    </location>
</feature>
<evidence type="ECO:0000259" key="12">
    <source>
        <dbReference type="Pfam" id="PF12794"/>
    </source>
</evidence>
<feature type="transmembrane region" description="Helical" evidence="9">
    <location>
        <begin position="675"/>
        <end position="697"/>
    </location>
</feature>
<evidence type="ECO:0000256" key="3">
    <source>
        <dbReference type="ARBA" id="ARBA00022475"/>
    </source>
</evidence>
<dbReference type="InterPro" id="IPR006685">
    <property type="entry name" value="MscS_channel_2nd"/>
</dbReference>
<dbReference type="Gene3D" id="1.10.287.1260">
    <property type="match status" value="1"/>
</dbReference>
<feature type="domain" description="Mechanosensitive ion channel MscS porin" evidence="13">
    <location>
        <begin position="166"/>
        <end position="400"/>
    </location>
</feature>
<dbReference type="InterPro" id="IPR010920">
    <property type="entry name" value="LSM_dom_sf"/>
</dbReference>
<sequence length="1283" mass="144670" precursor="true">MRQLSLVLLTAVFFCLSNESHAQTWEPLTRQTKGNAQHSSGTAQQTRKEKPLVEVDDIFRSPRTNQGIASQTRDKWDNRIKPARSSAKTLDPFGATPTLKSEVPKAHFKTTDHAPKSILQMSHTQSTKDNKAEGPPQGEKGTEEAPAQQNSILQDELTVNKVNEIIKNLESSESVDSQKKTEYLAYLNQAIKWLENAKEYQAKTVQFEAEIKQAPELLKQLKEKLETEVEVTKIELKADATLAQLEQQLGQAKDALKAAQAKLVQAEKDLNSKDRTNRKTELTKLKEGTKSQLEKITTELTPASSESSSEQQAYVIGIENKARQAALKQQLLMIDAEINRSDALVELFPVKRDLAKREVSQAEKLVEKHQVIVNDFRSSESKRQAAEARTAASNAHPAVREYAEKNVLLAESRTKLTKSIELVSGPAGYLLSVQEKLTKLKEDFESVKQKIEVYGMTPTIGLLLRNRRDHLPAIEIHKQRIVFSEQEMQAAQVALLELENDRSQLGDYEKTIEQTLVDLDVDSDQVHPQQLEKIVRELIKDRRQYLDSLILDYHTYHDNLSNLELVSRELIEETTSYRSYIDEQILWIPSANQLGKAEFTKSYDALASFLKPQSWYDVYKSTTRNAQDYPVASLFLILTCILLIVSRKRLQGWLEESGQRVQDENHLSFIPTFRAFIITVFLAAVGPLMFWCVGWWMSLNQNATDLVLGLADAFTSVAIFYFVIELFRMICREGGLADKHFGWPQASLAPLSRNLNRFSFLALPTLFIVSMLTRHHSGEWQNSLGRISFLAGLGILGFYLHISLRPGKGAIPQAFASSGNLWGHRFRFVTYLFGVGFTITLASLLYMGYVYTANQLLQRMWLVVCFLLALLLIQELLTRLLLVVWNRMRQQKLLRLRIKKSKLKSDMPDNVAVDDSAHELENVGKQLSQLVRGAAFLTFLCCNWFVWSDVLPALQIFDRVELWNITEMSNQQMQTADGKTITEQVPQIVPITLADLFLSIIAILGTYVATKTLPGLLEISILGRLPIDTAMRHVIIMVSRYIVSLAGFILACHLVGIKWSSVQWLAAAMTVGLGFGLQEIFANLVSGLIILFEQPIRIGDTVTVNGVTGTVTRMQIRATTVTDYDRKESIIPNKRFITEDVVNWTLSDPITRFVIPVGISYDCDPSTARELLLKVARNHPLVLNEPRTSALFKGFGDSTLDLELRVFIGKRDDYSIVLHDLNVAIKQVFQEAGIEIAFPQQDLHIRTFTDSVSFEAAEQGSQHKKNAAPDMTAHREDGLADAA</sequence>
<feature type="compositionally biased region" description="Basic and acidic residues" evidence="8">
    <location>
        <begin position="1272"/>
        <end position="1283"/>
    </location>
</feature>
<dbReference type="InterPro" id="IPR049278">
    <property type="entry name" value="MS_channel_C"/>
</dbReference>
<evidence type="ECO:0000256" key="9">
    <source>
        <dbReference type="SAM" id="Phobius"/>
    </source>
</evidence>
<evidence type="ECO:0000256" key="2">
    <source>
        <dbReference type="ARBA" id="ARBA00008017"/>
    </source>
</evidence>
<dbReference type="EMBL" id="CP036266">
    <property type="protein sequence ID" value="QDT23437.1"/>
    <property type="molecule type" value="Genomic_DNA"/>
</dbReference>
<dbReference type="Gene3D" id="2.30.30.60">
    <property type="match status" value="1"/>
</dbReference>
<dbReference type="RefSeq" id="WP_145190852.1">
    <property type="nucleotide sequence ID" value="NZ_CP036266.1"/>
</dbReference>
<evidence type="ECO:0000256" key="10">
    <source>
        <dbReference type="SAM" id="SignalP"/>
    </source>
</evidence>
<feature type="domain" description="Mechanosensitive ion channel MscS C-terminal" evidence="14">
    <location>
        <begin position="1154"/>
        <end position="1236"/>
    </location>
</feature>
<evidence type="ECO:0000259" key="11">
    <source>
        <dbReference type="Pfam" id="PF00924"/>
    </source>
</evidence>
<keyword evidence="10" id="KW-0732">Signal</keyword>
<comment type="similarity">
    <text evidence="2">Belongs to the MscS (TC 1.A.23) family.</text>
</comment>
<dbReference type="InterPro" id="IPR025692">
    <property type="entry name" value="MscS_IM_dom1"/>
</dbReference>
<dbReference type="Pfam" id="PF12795">
    <property type="entry name" value="MscS_porin"/>
    <property type="match status" value="1"/>
</dbReference>
<protein>
    <submittedName>
        <fullName evidence="16">Mechanosensitive channel MscK</fullName>
    </submittedName>
</protein>
<evidence type="ECO:0000256" key="5">
    <source>
        <dbReference type="ARBA" id="ARBA00022989"/>
    </source>
</evidence>
<feature type="region of interest" description="Disordered" evidence="8">
    <location>
        <begin position="1258"/>
        <end position="1283"/>
    </location>
</feature>
<evidence type="ECO:0000313" key="16">
    <source>
        <dbReference type="EMBL" id="QDT23437.1"/>
    </source>
</evidence>
<dbReference type="Pfam" id="PF21082">
    <property type="entry name" value="MS_channel_3rd"/>
    <property type="match status" value="1"/>
</dbReference>
<feature type="domain" description="Mechanosensitive ion channel MscS" evidence="11">
    <location>
        <begin position="1080"/>
        <end position="1145"/>
    </location>
</feature>
<evidence type="ECO:0000259" key="15">
    <source>
        <dbReference type="Pfam" id="PF21088"/>
    </source>
</evidence>
<evidence type="ECO:0000256" key="7">
    <source>
        <dbReference type="SAM" id="Coils"/>
    </source>
</evidence>
<dbReference type="InterPro" id="IPR011014">
    <property type="entry name" value="MscS_channel_TM-2"/>
</dbReference>
<dbReference type="InterPro" id="IPR023408">
    <property type="entry name" value="MscS_beta-dom_sf"/>
</dbReference>
<dbReference type="InterPro" id="IPR011066">
    <property type="entry name" value="MscS_channel_C_sf"/>
</dbReference>
<feature type="transmembrane region" description="Helical" evidence="9">
    <location>
        <begin position="1062"/>
        <end position="1092"/>
    </location>
</feature>
<feature type="domain" description="Mechanosensitive ion channel transmembrane helices 2/3" evidence="15">
    <location>
        <begin position="1038"/>
        <end position="1078"/>
    </location>
</feature>
<dbReference type="SUPFAM" id="SSF50182">
    <property type="entry name" value="Sm-like ribonucleoproteins"/>
    <property type="match status" value="1"/>
</dbReference>
<evidence type="ECO:0000259" key="13">
    <source>
        <dbReference type="Pfam" id="PF12795"/>
    </source>
</evidence>
<evidence type="ECO:0000313" key="17">
    <source>
        <dbReference type="Proteomes" id="UP000320421"/>
    </source>
</evidence>
<evidence type="ECO:0000256" key="4">
    <source>
        <dbReference type="ARBA" id="ARBA00022692"/>
    </source>
</evidence>
<name>A0A517PVP0_9PLAN</name>
<keyword evidence="6 9" id="KW-0472">Membrane</keyword>
<feature type="transmembrane region" description="Helical" evidence="9">
    <location>
        <begin position="861"/>
        <end position="885"/>
    </location>
</feature>
<feature type="transmembrane region" description="Helical" evidence="9">
    <location>
        <begin position="1030"/>
        <end position="1056"/>
    </location>
</feature>
<dbReference type="Pfam" id="PF00924">
    <property type="entry name" value="MS_channel_2nd"/>
    <property type="match status" value="1"/>
</dbReference>
<evidence type="ECO:0000259" key="14">
    <source>
        <dbReference type="Pfam" id="PF21082"/>
    </source>
</evidence>
<feature type="compositionally biased region" description="Basic and acidic residues" evidence="8">
    <location>
        <begin position="102"/>
        <end position="115"/>
    </location>
</feature>